<gene>
    <name evidence="2" type="ORF">CC86DRAFT_158052</name>
</gene>
<feature type="region of interest" description="Disordered" evidence="1">
    <location>
        <begin position="317"/>
        <end position="343"/>
    </location>
</feature>
<accession>A0A6A6ZDR5</accession>
<evidence type="ECO:0000313" key="2">
    <source>
        <dbReference type="EMBL" id="KAF2818337.1"/>
    </source>
</evidence>
<keyword evidence="3" id="KW-1185">Reference proteome</keyword>
<dbReference type="EMBL" id="MU006253">
    <property type="protein sequence ID" value="KAF2818337.1"/>
    <property type="molecule type" value="Genomic_DNA"/>
</dbReference>
<evidence type="ECO:0000256" key="1">
    <source>
        <dbReference type="SAM" id="MobiDB-lite"/>
    </source>
</evidence>
<organism evidence="2 3">
    <name type="scientific">Ophiobolus disseminans</name>
    <dbReference type="NCBI Taxonomy" id="1469910"/>
    <lineage>
        <taxon>Eukaryota</taxon>
        <taxon>Fungi</taxon>
        <taxon>Dikarya</taxon>
        <taxon>Ascomycota</taxon>
        <taxon>Pezizomycotina</taxon>
        <taxon>Dothideomycetes</taxon>
        <taxon>Pleosporomycetidae</taxon>
        <taxon>Pleosporales</taxon>
        <taxon>Pleosporineae</taxon>
        <taxon>Phaeosphaeriaceae</taxon>
        <taxon>Ophiobolus</taxon>
    </lineage>
</organism>
<sequence length="343" mass="38818">MTGFLASIINFSEDYMGYGNTLKSLITTAGQAFGHVSLVDMTVEQSSVFDWTPMVSAFWDEVQPRGHMLLNHEDPKVATLVNLVREFDFCLSLELQDADMTTPPSPLPAMNIQGTAATSIPEPAPPENPPKTSSMLCNVSASNSQIPPGPLFQPPSFTFQLPEDIQATMSNPPKLFTSVTADIPLVPYVADVQPHFNAPNATIQFGNTFSAVPNSTFTFGSSSLKCLFRKLLKSLLHNFRNQHKSKHACDPVLRRSILQMDRRLQKPQVRTVIRPQRGVKLLRYFSMARYDRRRALGAQERRLRVARSNQAIALLRKRASRSHRRRCRRKRYPRQKPPKQHRH</sequence>
<name>A0A6A6ZDR5_9PLEO</name>
<protein>
    <submittedName>
        <fullName evidence="2">Uncharacterized protein</fullName>
    </submittedName>
</protein>
<proteinExistence type="predicted"/>
<evidence type="ECO:0000313" key="3">
    <source>
        <dbReference type="Proteomes" id="UP000799424"/>
    </source>
</evidence>
<reference evidence="2" key="1">
    <citation type="journal article" date="2020" name="Stud. Mycol.">
        <title>101 Dothideomycetes genomes: a test case for predicting lifestyles and emergence of pathogens.</title>
        <authorList>
            <person name="Haridas S."/>
            <person name="Albert R."/>
            <person name="Binder M."/>
            <person name="Bloem J."/>
            <person name="Labutti K."/>
            <person name="Salamov A."/>
            <person name="Andreopoulos B."/>
            <person name="Baker S."/>
            <person name="Barry K."/>
            <person name="Bills G."/>
            <person name="Bluhm B."/>
            <person name="Cannon C."/>
            <person name="Castanera R."/>
            <person name="Culley D."/>
            <person name="Daum C."/>
            <person name="Ezra D."/>
            <person name="Gonzalez J."/>
            <person name="Henrissat B."/>
            <person name="Kuo A."/>
            <person name="Liang C."/>
            <person name="Lipzen A."/>
            <person name="Lutzoni F."/>
            <person name="Magnuson J."/>
            <person name="Mondo S."/>
            <person name="Nolan M."/>
            <person name="Ohm R."/>
            <person name="Pangilinan J."/>
            <person name="Park H.-J."/>
            <person name="Ramirez L."/>
            <person name="Alfaro M."/>
            <person name="Sun H."/>
            <person name="Tritt A."/>
            <person name="Yoshinaga Y."/>
            <person name="Zwiers L.-H."/>
            <person name="Turgeon B."/>
            <person name="Goodwin S."/>
            <person name="Spatafora J."/>
            <person name="Crous P."/>
            <person name="Grigoriev I."/>
        </authorList>
    </citation>
    <scope>NUCLEOTIDE SEQUENCE</scope>
    <source>
        <strain evidence="2">CBS 113818</strain>
    </source>
</reference>
<dbReference type="AlphaFoldDB" id="A0A6A6ZDR5"/>
<dbReference type="Proteomes" id="UP000799424">
    <property type="component" value="Unassembled WGS sequence"/>
</dbReference>